<evidence type="ECO:0000313" key="16">
    <source>
        <dbReference type="Proteomes" id="UP000195766"/>
    </source>
</evidence>
<dbReference type="InterPro" id="IPR000531">
    <property type="entry name" value="Beta-barrel_TonB"/>
</dbReference>
<organism evidence="15 16">
    <name type="scientific">Brevundimonas diminuta 3F5N</name>
    <dbReference type="NCBI Taxonomy" id="1255603"/>
    <lineage>
        <taxon>Bacteria</taxon>
        <taxon>Pseudomonadati</taxon>
        <taxon>Pseudomonadota</taxon>
        <taxon>Alphaproteobacteria</taxon>
        <taxon>Caulobacterales</taxon>
        <taxon>Caulobacteraceae</taxon>
        <taxon>Brevundimonas</taxon>
    </lineage>
</organism>
<dbReference type="InterPro" id="IPR011662">
    <property type="entry name" value="Secretin/TonB_short_N"/>
</dbReference>
<dbReference type="RefSeq" id="WP_256968324.1">
    <property type="nucleotide sequence ID" value="NZ_FUIE01000079.1"/>
</dbReference>
<evidence type="ECO:0000256" key="2">
    <source>
        <dbReference type="ARBA" id="ARBA00022448"/>
    </source>
</evidence>
<dbReference type="SUPFAM" id="SSF56935">
    <property type="entry name" value="Porins"/>
    <property type="match status" value="1"/>
</dbReference>
<feature type="signal peptide" evidence="13">
    <location>
        <begin position="1"/>
        <end position="33"/>
    </location>
</feature>
<dbReference type="Gene3D" id="3.55.50.30">
    <property type="match status" value="1"/>
</dbReference>
<evidence type="ECO:0000259" key="14">
    <source>
        <dbReference type="SMART" id="SM00965"/>
    </source>
</evidence>
<dbReference type="PANTHER" id="PTHR32552">
    <property type="entry name" value="FERRICHROME IRON RECEPTOR-RELATED"/>
    <property type="match status" value="1"/>
</dbReference>
<keyword evidence="3 11" id="KW-1134">Transmembrane beta strand</keyword>
<gene>
    <name evidence="15" type="ORF">FM111_13700</name>
</gene>
<accession>A0A1R4GL07</accession>
<dbReference type="Proteomes" id="UP000195766">
    <property type="component" value="Unassembled WGS sequence"/>
</dbReference>
<protein>
    <submittedName>
        <fullName evidence="15">TonB-dependent receptor</fullName>
    </submittedName>
</protein>
<keyword evidence="15" id="KW-0675">Receptor</keyword>
<keyword evidence="4" id="KW-0410">Iron transport</keyword>
<evidence type="ECO:0000256" key="5">
    <source>
        <dbReference type="ARBA" id="ARBA00022692"/>
    </source>
</evidence>
<keyword evidence="2 11" id="KW-0813">Transport</keyword>
<evidence type="ECO:0000256" key="12">
    <source>
        <dbReference type="RuleBase" id="RU003357"/>
    </source>
</evidence>
<keyword evidence="6" id="KW-0408">Iron</keyword>
<sequence>MVLQPSRAGFSRLRMLAGAGCAALMIAATPMGAAAQSAVTSFNIRSAPLSQSLLEFGRQAGISIAADQSLTLGLRGRAVSGDLPVNEALDRLLVGTGLSAEFAGPSAVRLVRAGQGDAGGNDLQLASQEAQVQDATSVADVIVTAQKREESIQSVPIAVSAFSAENLDAMKIEGGSELMRAIPNVAFSKGNFSMYNFSIRGIGTKAVSASSDPAVAVSFNNTPLIRNRLFEQEYLDVNRVEVLRGPQGTLYGRNATAGVVNMFPKLPGPDFEAMLKAETGNFGTMRGQMMVNVPITDTFWLRAAAGLTKRDGFDYNSFNDTHVNGRDLHSVRLSAAWEPTDRFRANLIWEHFGEDDNRSRTGKQLCTTDDGPTQVGNFTLKSEYLQGVLSQGCLPGSLYEDAAYGTPNGTSMGQIWAAGSVSYGQRFVNGVKISTRGVDVGTNPYEGVSQSTNLREISTSYDPKFVANNDVYQLNIEYDFTPNLTFVSQTTYAKDYFWSTQDYMRYVSNEIFNKSNYNDIVDAWGNPTPLHSSIYNAAPDGVYTDPQLGPSKRMLAVDLSKSKNEQFFQEFRLQSNYSGRFNFNLGVNYLKFDTKDDYYVFNNVFTLIAEYWYNRIPIDPLKPTGGGMSIPCVDGSRNECVYVDRSSINNIAGDGHNYFRSKNEVTTESYGIFGEAYVDLSEEFRLTAGLRYTDDSKTSTPYPTQLLLGTRDLFGYGHLTGGSYSRGFEALPDIEQNWSEMTGRLVLDWKPSDNLMAYASYARGYKGGGTNPPRAGLDPRVVQYLPQSSIFDPEFLNAYELGIKTSLLDRRLRLNATAFYYDYTDYQVSQIVDRISLNENFDAESMGLELELNYQVTPRFRIDGNFGYLKTRIADGEGSIDVMNRTQGNPDWMVLRPWVQVPSNCVAPTALVEKIVSSKFGDSLNQLALQVLCGGSKNYGSFDPSFVGGTPFWALYGITYNPLTDAPNNGRGFLADLSGNELPNSPRWTANIGAQYVWDIGSSSITFRADYYRQAESYFRVYNTEYDRLKGWGNANLSLVLENPSTGLTVSAYVKNVFDDAPIVDAFTNSDDTMLTTNVFTLDPRVFGFSLQKTF</sequence>
<evidence type="ECO:0000256" key="13">
    <source>
        <dbReference type="SAM" id="SignalP"/>
    </source>
</evidence>
<dbReference type="GO" id="GO:0009279">
    <property type="term" value="C:cell outer membrane"/>
    <property type="evidence" value="ECO:0007669"/>
    <property type="project" value="UniProtKB-SubCell"/>
</dbReference>
<evidence type="ECO:0000256" key="10">
    <source>
        <dbReference type="ARBA" id="ARBA00023237"/>
    </source>
</evidence>
<proteinExistence type="inferred from homology"/>
<evidence type="ECO:0000256" key="1">
    <source>
        <dbReference type="ARBA" id="ARBA00004571"/>
    </source>
</evidence>
<dbReference type="PROSITE" id="PS52016">
    <property type="entry name" value="TONB_DEPENDENT_REC_3"/>
    <property type="match status" value="1"/>
</dbReference>
<dbReference type="PANTHER" id="PTHR32552:SF81">
    <property type="entry name" value="TONB-DEPENDENT OUTER MEMBRANE RECEPTOR"/>
    <property type="match status" value="1"/>
</dbReference>
<evidence type="ECO:0000256" key="3">
    <source>
        <dbReference type="ARBA" id="ARBA00022452"/>
    </source>
</evidence>
<comment type="subcellular location">
    <subcellularLocation>
        <location evidence="1 11">Cell outer membrane</location>
        <topology evidence="1 11">Multi-pass membrane protein</topology>
    </subcellularLocation>
</comment>
<dbReference type="InterPro" id="IPR012910">
    <property type="entry name" value="Plug_dom"/>
</dbReference>
<keyword evidence="13" id="KW-0732">Signal</keyword>
<keyword evidence="10 11" id="KW-0998">Cell outer membrane</keyword>
<evidence type="ECO:0000256" key="4">
    <source>
        <dbReference type="ARBA" id="ARBA00022496"/>
    </source>
</evidence>
<evidence type="ECO:0000256" key="11">
    <source>
        <dbReference type="PROSITE-ProRule" id="PRU01360"/>
    </source>
</evidence>
<dbReference type="EMBL" id="FUIE01000079">
    <property type="protein sequence ID" value="SJM68907.1"/>
    <property type="molecule type" value="Genomic_DNA"/>
</dbReference>
<comment type="similarity">
    <text evidence="11 12">Belongs to the TonB-dependent receptor family.</text>
</comment>
<dbReference type="SMART" id="SM00965">
    <property type="entry name" value="STN"/>
    <property type="match status" value="1"/>
</dbReference>
<dbReference type="Pfam" id="PF07715">
    <property type="entry name" value="Plug"/>
    <property type="match status" value="1"/>
</dbReference>
<keyword evidence="8 12" id="KW-0798">TonB box</keyword>
<feature type="chain" id="PRO_5012210163" evidence="13">
    <location>
        <begin position="34"/>
        <end position="1095"/>
    </location>
</feature>
<evidence type="ECO:0000313" key="15">
    <source>
        <dbReference type="EMBL" id="SJM68907.1"/>
    </source>
</evidence>
<evidence type="ECO:0000256" key="9">
    <source>
        <dbReference type="ARBA" id="ARBA00023136"/>
    </source>
</evidence>
<dbReference type="InterPro" id="IPR036942">
    <property type="entry name" value="Beta-barrel_TonB_sf"/>
</dbReference>
<feature type="domain" description="Secretin/TonB short N-terminal" evidence="14">
    <location>
        <begin position="62"/>
        <end position="113"/>
    </location>
</feature>
<name>A0A1R4GL07_BREDI</name>
<dbReference type="GO" id="GO:0006826">
    <property type="term" value="P:iron ion transport"/>
    <property type="evidence" value="ECO:0007669"/>
    <property type="project" value="UniProtKB-KW"/>
</dbReference>
<evidence type="ECO:0000256" key="8">
    <source>
        <dbReference type="ARBA" id="ARBA00023077"/>
    </source>
</evidence>
<dbReference type="AlphaFoldDB" id="A0A1R4GL07"/>
<keyword evidence="9 11" id="KW-0472">Membrane</keyword>
<keyword evidence="7" id="KW-0406">Ion transport</keyword>
<dbReference type="Gene3D" id="2.40.170.20">
    <property type="entry name" value="TonB-dependent receptor, beta-barrel domain"/>
    <property type="match status" value="3"/>
</dbReference>
<dbReference type="Pfam" id="PF00593">
    <property type="entry name" value="TonB_dep_Rec_b-barrel"/>
    <property type="match status" value="1"/>
</dbReference>
<evidence type="ECO:0000256" key="6">
    <source>
        <dbReference type="ARBA" id="ARBA00023004"/>
    </source>
</evidence>
<dbReference type="InterPro" id="IPR039426">
    <property type="entry name" value="TonB-dep_rcpt-like"/>
</dbReference>
<keyword evidence="5 11" id="KW-0812">Transmembrane</keyword>
<dbReference type="Pfam" id="PF07660">
    <property type="entry name" value="STN"/>
    <property type="match status" value="1"/>
</dbReference>
<reference evidence="15 16" key="1">
    <citation type="submission" date="2017-02" db="EMBL/GenBank/DDBJ databases">
        <authorList>
            <person name="Peterson S.W."/>
        </authorList>
    </citation>
    <scope>NUCLEOTIDE SEQUENCE [LARGE SCALE GENOMIC DNA]</scope>
    <source>
        <strain evidence="15 16">3F5N</strain>
    </source>
</reference>
<evidence type="ECO:0000256" key="7">
    <source>
        <dbReference type="ARBA" id="ARBA00023065"/>
    </source>
</evidence>